<sequence>MSGRRQARRLRRAAMLALALWLPVSLAGAAGTVNGSLTQQSLATRIPNTLDALASKFDPEDLGATGTLPGAEAPSPELLRDAAKPRKLAGGADVLGELPSGSLDIPRPMLRAYKSAAERLSTTHPGCRLHWSLVASIGRIESGHARSGRIDARGTTVTAILGPRLSGGPDVAAIPDTDGGMLDGDPVWDRAVGAMQFIPSTWARYGVDGNGDGEADPHNVHDAIRTAGRYLCAGGVNLRNPADRAGAVFRYNHSDRYVRTVLIWADAYAAGVTPSPGALAPEVDRTEVLAGHRLPEREPVRTFDPEPVPSPGSSAASPEPSAAAAPLPEPPSTPPTPVPPTASPVLPAAPSSSNGTPAAQATPQRSAAHGSKPSDPAMPGPVTPSAPAPSGSTPPSPSPSMPPSTPKLPAGPEPSGNSEPPSGPEPSTKPPASTGPPPTGSSAPSSSAPPSTTPSAGESGSDASPPAVPSRTPVPPNDTSVPSSSNPPPSSTAPETGAPSGAPPGSSTSPSDSSSGSAPPTSSTSEVSVPPCAPEVLAEGAFVTPERSSGIGDTLESGTTSPEEAEPGETVYVEPAEPGSLELCRVPPDYVPPAGSPGHGG</sequence>
<keyword evidence="5" id="KW-1185">Reference proteome</keyword>
<comment type="caution">
    <text evidence="4">The sequence shown here is derived from an EMBL/GenBank/DDBJ whole genome shotgun (WGS) entry which is preliminary data.</text>
</comment>
<dbReference type="InterPro" id="IPR023346">
    <property type="entry name" value="Lysozyme-like_dom_sf"/>
</dbReference>
<evidence type="ECO:0000313" key="4">
    <source>
        <dbReference type="EMBL" id="RCW39980.1"/>
    </source>
</evidence>
<feature type="compositionally biased region" description="Low complexity" evidence="1">
    <location>
        <begin position="343"/>
        <end position="353"/>
    </location>
</feature>
<dbReference type="PANTHER" id="PTHR30163">
    <property type="entry name" value="MEMBRANE-BOUND LYTIC MUREIN TRANSGLYCOSYLASE B"/>
    <property type="match status" value="1"/>
</dbReference>
<feature type="compositionally biased region" description="Low complexity" evidence="1">
    <location>
        <begin position="440"/>
        <end position="465"/>
    </location>
</feature>
<dbReference type="GO" id="GO:0008933">
    <property type="term" value="F:peptidoglycan lytic transglycosylase activity"/>
    <property type="evidence" value="ECO:0007669"/>
    <property type="project" value="TreeGrafter"/>
</dbReference>
<feature type="chain" id="PRO_5016927111" evidence="2">
    <location>
        <begin position="30"/>
        <end position="601"/>
    </location>
</feature>
<feature type="compositionally biased region" description="Pro residues" evidence="1">
    <location>
        <begin position="466"/>
        <end position="476"/>
    </location>
</feature>
<dbReference type="InterPro" id="IPR043426">
    <property type="entry name" value="MltB-like"/>
</dbReference>
<evidence type="ECO:0000256" key="2">
    <source>
        <dbReference type="SAM" id="SignalP"/>
    </source>
</evidence>
<gene>
    <name evidence="4" type="ORF">DFQ14_11362</name>
</gene>
<dbReference type="RefSeq" id="WP_141921396.1">
    <property type="nucleotide sequence ID" value="NZ_QPJC01000013.1"/>
</dbReference>
<dbReference type="Gene3D" id="1.10.530.10">
    <property type="match status" value="1"/>
</dbReference>
<evidence type="ECO:0000313" key="5">
    <source>
        <dbReference type="Proteomes" id="UP000253495"/>
    </source>
</evidence>
<feature type="domain" description="Transglycosylase SLT" evidence="3">
    <location>
        <begin position="190"/>
        <end position="235"/>
    </location>
</feature>
<dbReference type="OrthoDB" id="9796191at2"/>
<evidence type="ECO:0000256" key="1">
    <source>
        <dbReference type="SAM" id="MobiDB-lite"/>
    </source>
</evidence>
<dbReference type="GO" id="GO:0009253">
    <property type="term" value="P:peptidoglycan catabolic process"/>
    <property type="evidence" value="ECO:0007669"/>
    <property type="project" value="TreeGrafter"/>
</dbReference>
<feature type="compositionally biased region" description="Pro residues" evidence="1">
    <location>
        <begin position="327"/>
        <end position="342"/>
    </location>
</feature>
<feature type="compositionally biased region" description="Pro residues" evidence="1">
    <location>
        <begin position="421"/>
        <end position="439"/>
    </location>
</feature>
<feature type="compositionally biased region" description="Polar residues" evidence="1">
    <location>
        <begin position="354"/>
        <end position="365"/>
    </location>
</feature>
<dbReference type="InterPro" id="IPR031304">
    <property type="entry name" value="SLT_2"/>
</dbReference>
<feature type="signal peptide" evidence="2">
    <location>
        <begin position="1"/>
        <end position="29"/>
    </location>
</feature>
<accession>A0A368VFP9</accession>
<dbReference type="EMBL" id="QPJC01000013">
    <property type="protein sequence ID" value="RCW39980.1"/>
    <property type="molecule type" value="Genomic_DNA"/>
</dbReference>
<reference evidence="4 5" key="1">
    <citation type="submission" date="2018-07" db="EMBL/GenBank/DDBJ databases">
        <title>Genomic Encyclopedia of Type Strains, Phase III (KMG-III): the genomes of soil and plant-associated and newly described type strains.</title>
        <authorList>
            <person name="Whitman W."/>
        </authorList>
    </citation>
    <scope>NUCLEOTIDE SEQUENCE [LARGE SCALE GENOMIC DNA]</scope>
    <source>
        <strain evidence="4 5">CECT 8575</strain>
    </source>
</reference>
<dbReference type="SUPFAM" id="SSF53955">
    <property type="entry name" value="Lysozyme-like"/>
    <property type="match status" value="1"/>
</dbReference>
<dbReference type="CDD" id="cd13399">
    <property type="entry name" value="Slt35-like"/>
    <property type="match status" value="1"/>
</dbReference>
<dbReference type="Pfam" id="PF13406">
    <property type="entry name" value="SLT_2"/>
    <property type="match status" value="1"/>
</dbReference>
<organism evidence="4 5">
    <name type="scientific">Halopolyspora algeriensis</name>
    <dbReference type="NCBI Taxonomy" id="1500506"/>
    <lineage>
        <taxon>Bacteria</taxon>
        <taxon>Bacillati</taxon>
        <taxon>Actinomycetota</taxon>
        <taxon>Actinomycetes</taxon>
        <taxon>Actinomycetes incertae sedis</taxon>
        <taxon>Halopolyspora</taxon>
    </lineage>
</organism>
<keyword evidence="2" id="KW-0732">Signal</keyword>
<protein>
    <submittedName>
        <fullName evidence="4">Membrane-bound lytic murein transglycosylase B</fullName>
    </submittedName>
</protein>
<feature type="region of interest" description="Disordered" evidence="1">
    <location>
        <begin position="291"/>
        <end position="601"/>
    </location>
</feature>
<dbReference type="PANTHER" id="PTHR30163:SF8">
    <property type="entry name" value="LYTIC MUREIN TRANSGLYCOSYLASE"/>
    <property type="match status" value="1"/>
</dbReference>
<dbReference type="Proteomes" id="UP000253495">
    <property type="component" value="Unassembled WGS sequence"/>
</dbReference>
<evidence type="ECO:0000259" key="3">
    <source>
        <dbReference type="Pfam" id="PF13406"/>
    </source>
</evidence>
<feature type="compositionally biased region" description="Pro residues" evidence="1">
    <location>
        <begin position="376"/>
        <end position="412"/>
    </location>
</feature>
<name>A0A368VFP9_9ACTN</name>
<feature type="compositionally biased region" description="Low complexity" evidence="1">
    <location>
        <begin position="311"/>
        <end position="326"/>
    </location>
</feature>
<feature type="compositionally biased region" description="Low complexity" evidence="1">
    <location>
        <begin position="493"/>
        <end position="530"/>
    </location>
</feature>
<dbReference type="AlphaFoldDB" id="A0A368VFP9"/>
<proteinExistence type="predicted"/>
<feature type="compositionally biased region" description="Basic and acidic residues" evidence="1">
    <location>
        <begin position="293"/>
        <end position="304"/>
    </location>
</feature>